<keyword evidence="3" id="KW-1003">Cell membrane</keyword>
<accession>A0A3A9K356</accession>
<feature type="transmembrane region" description="Helical" evidence="23">
    <location>
        <begin position="13"/>
        <end position="33"/>
    </location>
</feature>
<evidence type="ECO:0000256" key="1">
    <source>
        <dbReference type="ARBA" id="ARBA00004651"/>
    </source>
</evidence>
<dbReference type="EC" id="2.4.99.28" evidence="19"/>
<name>A0A3A9K356_9BACI</name>
<evidence type="ECO:0000256" key="23">
    <source>
        <dbReference type="SAM" id="Phobius"/>
    </source>
</evidence>
<evidence type="ECO:0000256" key="3">
    <source>
        <dbReference type="ARBA" id="ARBA00022475"/>
    </source>
</evidence>
<feature type="transmembrane region" description="Helical" evidence="23">
    <location>
        <begin position="54"/>
        <end position="72"/>
    </location>
</feature>
<keyword evidence="11 23" id="KW-0472">Membrane</keyword>
<dbReference type="GO" id="GO:0071555">
    <property type="term" value="P:cell wall organization"/>
    <property type="evidence" value="ECO:0007669"/>
    <property type="project" value="UniProtKB-KW"/>
</dbReference>
<organism evidence="24 25">
    <name type="scientific">Salipaludibacillus neizhouensis</name>
    <dbReference type="NCBI Taxonomy" id="885475"/>
    <lineage>
        <taxon>Bacteria</taxon>
        <taxon>Bacillati</taxon>
        <taxon>Bacillota</taxon>
        <taxon>Bacilli</taxon>
        <taxon>Bacillales</taxon>
        <taxon>Bacillaceae</taxon>
    </lineage>
</organism>
<evidence type="ECO:0000256" key="7">
    <source>
        <dbReference type="ARBA" id="ARBA00022692"/>
    </source>
</evidence>
<evidence type="ECO:0000256" key="14">
    <source>
        <dbReference type="ARBA" id="ARBA00032370"/>
    </source>
</evidence>
<evidence type="ECO:0000256" key="11">
    <source>
        <dbReference type="ARBA" id="ARBA00023136"/>
    </source>
</evidence>
<evidence type="ECO:0000256" key="16">
    <source>
        <dbReference type="ARBA" id="ARBA00038053"/>
    </source>
</evidence>
<dbReference type="GO" id="GO:0009252">
    <property type="term" value="P:peptidoglycan biosynthetic process"/>
    <property type="evidence" value="ECO:0007669"/>
    <property type="project" value="UniProtKB-KW"/>
</dbReference>
<feature type="transmembrane region" description="Helical" evidence="23">
    <location>
        <begin position="277"/>
        <end position="298"/>
    </location>
</feature>
<dbReference type="RefSeq" id="WP_110934791.1">
    <property type="nucleotide sequence ID" value="NZ_KZ614146.1"/>
</dbReference>
<evidence type="ECO:0000256" key="12">
    <source>
        <dbReference type="ARBA" id="ARBA00023306"/>
    </source>
</evidence>
<dbReference type="GO" id="GO:0008955">
    <property type="term" value="F:peptidoglycan glycosyltransferase activity"/>
    <property type="evidence" value="ECO:0007669"/>
    <property type="project" value="UniProtKB-EC"/>
</dbReference>
<dbReference type="Pfam" id="PF01098">
    <property type="entry name" value="FTSW_RODA_SPOVE"/>
    <property type="match status" value="1"/>
</dbReference>
<keyword evidence="25" id="KW-1185">Reference proteome</keyword>
<evidence type="ECO:0000313" key="24">
    <source>
        <dbReference type="EMBL" id="RKL66789.1"/>
    </source>
</evidence>
<keyword evidence="9" id="KW-0573">Peptidoglycan synthesis</keyword>
<evidence type="ECO:0000256" key="19">
    <source>
        <dbReference type="ARBA" id="ARBA00044770"/>
    </source>
</evidence>
<evidence type="ECO:0000256" key="4">
    <source>
        <dbReference type="ARBA" id="ARBA00022618"/>
    </source>
</evidence>
<dbReference type="GO" id="GO:0032153">
    <property type="term" value="C:cell division site"/>
    <property type="evidence" value="ECO:0007669"/>
    <property type="project" value="TreeGrafter"/>
</dbReference>
<keyword evidence="5" id="KW-0328">Glycosyltransferase</keyword>
<gene>
    <name evidence="24" type="primary">ftsW</name>
    <name evidence="24" type="ORF">CR203_13190</name>
</gene>
<keyword evidence="8" id="KW-0133">Cell shape</keyword>
<keyword evidence="13" id="KW-0961">Cell wall biogenesis/degradation</keyword>
<comment type="catalytic activity">
    <reaction evidence="20">
        <text>[GlcNAc-(1-&gt;4)-Mur2Ac(oyl-L-Ala-gamma-D-Glu-L-Lys-D-Ala-D-Ala)](n)-di-trans,octa-cis-undecaprenyl diphosphate + beta-D-GlcNAc-(1-&gt;4)-Mur2Ac(oyl-L-Ala-gamma-D-Glu-L-Lys-D-Ala-D-Ala)-di-trans,octa-cis-undecaprenyl diphosphate = [GlcNAc-(1-&gt;4)-Mur2Ac(oyl-L-Ala-gamma-D-Glu-L-Lys-D-Ala-D-Ala)](n+1)-di-trans,octa-cis-undecaprenyl diphosphate + di-trans,octa-cis-undecaprenyl diphosphate + H(+)</text>
        <dbReference type="Rhea" id="RHEA:23708"/>
        <dbReference type="Rhea" id="RHEA-COMP:9602"/>
        <dbReference type="Rhea" id="RHEA-COMP:9603"/>
        <dbReference type="ChEBI" id="CHEBI:15378"/>
        <dbReference type="ChEBI" id="CHEBI:58405"/>
        <dbReference type="ChEBI" id="CHEBI:60033"/>
        <dbReference type="ChEBI" id="CHEBI:78435"/>
        <dbReference type="EC" id="2.4.99.28"/>
    </reaction>
</comment>
<reference evidence="24 25" key="1">
    <citation type="submission" date="2017-10" db="EMBL/GenBank/DDBJ databases">
        <title>Bacillus sp. nov., a halophilic bacterium isolated from a Keqin Lake.</title>
        <authorList>
            <person name="Wang H."/>
        </authorList>
    </citation>
    <scope>NUCLEOTIDE SEQUENCE [LARGE SCALE GENOMIC DNA]</scope>
    <source>
        <strain evidence="24 25">KCTC 13187</strain>
    </source>
</reference>
<dbReference type="Proteomes" id="UP000281498">
    <property type="component" value="Unassembled WGS sequence"/>
</dbReference>
<comment type="caution">
    <text evidence="24">The sequence shown here is derived from an EMBL/GenBank/DDBJ whole genome shotgun (WGS) entry which is preliminary data.</text>
</comment>
<dbReference type="InterPro" id="IPR018365">
    <property type="entry name" value="Cell_cycle_FtsW-rel_CS"/>
</dbReference>
<keyword evidence="6" id="KW-0808">Transferase</keyword>
<feature type="transmembrane region" description="Helical" evidence="23">
    <location>
        <begin position="144"/>
        <end position="162"/>
    </location>
</feature>
<dbReference type="OrthoDB" id="9768187at2"/>
<dbReference type="PROSITE" id="PS00428">
    <property type="entry name" value="FTSW_RODA_SPOVE"/>
    <property type="match status" value="1"/>
</dbReference>
<comment type="similarity">
    <text evidence="16">Belongs to the SEDS family. FtsW subfamily.</text>
</comment>
<comment type="pathway">
    <text evidence="2">Cell wall biogenesis; peptidoglycan biosynthesis.</text>
</comment>
<keyword evidence="7 23" id="KW-0812">Transmembrane</keyword>
<evidence type="ECO:0000256" key="20">
    <source>
        <dbReference type="ARBA" id="ARBA00049902"/>
    </source>
</evidence>
<comment type="subcellular location">
    <subcellularLocation>
        <location evidence="1">Cell membrane</location>
        <topology evidence="1">Multi-pass membrane protein</topology>
    </subcellularLocation>
</comment>
<comment type="function">
    <text evidence="21">Peptidoglycan polymerase that is essential for cell division.</text>
</comment>
<dbReference type="GO" id="GO:0008360">
    <property type="term" value="P:regulation of cell shape"/>
    <property type="evidence" value="ECO:0007669"/>
    <property type="project" value="UniProtKB-KW"/>
</dbReference>
<dbReference type="PANTHER" id="PTHR30474:SF2">
    <property type="entry name" value="PEPTIDOGLYCAN GLYCOSYLTRANSFERASE FTSW-RELATED"/>
    <property type="match status" value="1"/>
</dbReference>
<evidence type="ECO:0000256" key="10">
    <source>
        <dbReference type="ARBA" id="ARBA00022989"/>
    </source>
</evidence>
<dbReference type="EMBL" id="PDOE01000005">
    <property type="protein sequence ID" value="RKL66789.1"/>
    <property type="molecule type" value="Genomic_DNA"/>
</dbReference>
<evidence type="ECO:0000256" key="13">
    <source>
        <dbReference type="ARBA" id="ARBA00023316"/>
    </source>
</evidence>
<proteinExistence type="inferred from homology"/>
<dbReference type="InterPro" id="IPR013437">
    <property type="entry name" value="FtsW"/>
</dbReference>
<keyword evidence="4" id="KW-0132">Cell division</keyword>
<feature type="transmembrane region" description="Helical" evidence="23">
    <location>
        <begin position="343"/>
        <end position="364"/>
    </location>
</feature>
<keyword evidence="12" id="KW-0131">Cell cycle</keyword>
<feature type="region of interest" description="Disordered" evidence="22">
    <location>
        <begin position="370"/>
        <end position="401"/>
    </location>
</feature>
<evidence type="ECO:0000256" key="6">
    <source>
        <dbReference type="ARBA" id="ARBA00022679"/>
    </source>
</evidence>
<feature type="transmembrane region" description="Helical" evidence="23">
    <location>
        <begin position="310"/>
        <end position="337"/>
    </location>
</feature>
<evidence type="ECO:0000256" key="22">
    <source>
        <dbReference type="SAM" id="MobiDB-lite"/>
    </source>
</evidence>
<evidence type="ECO:0000256" key="15">
    <source>
        <dbReference type="ARBA" id="ARBA00033270"/>
    </source>
</evidence>
<feature type="transmembrane region" description="Helical" evidence="23">
    <location>
        <begin position="168"/>
        <end position="184"/>
    </location>
</feature>
<dbReference type="PANTHER" id="PTHR30474">
    <property type="entry name" value="CELL CYCLE PROTEIN"/>
    <property type="match status" value="1"/>
</dbReference>
<evidence type="ECO:0000256" key="2">
    <source>
        <dbReference type="ARBA" id="ARBA00004752"/>
    </source>
</evidence>
<dbReference type="InterPro" id="IPR001182">
    <property type="entry name" value="FtsW/RodA"/>
</dbReference>
<dbReference type="NCBIfam" id="TIGR02614">
    <property type="entry name" value="ftsW"/>
    <property type="match status" value="1"/>
</dbReference>
<keyword evidence="10 23" id="KW-1133">Transmembrane helix</keyword>
<dbReference type="GO" id="GO:0005886">
    <property type="term" value="C:plasma membrane"/>
    <property type="evidence" value="ECO:0007669"/>
    <property type="project" value="UniProtKB-SubCell"/>
</dbReference>
<sequence length="401" mass="44804">MEDENSRKLFIDWYIIASILTLGLFGLVMVYSASFVQGYQMSEDNISYFFDRQLLWLIISIIFFTIFMFFPYKHYRKLSPWIVIIAIFSLILVMIPGVGIDVNGAQRWISVAGFRIQPSEFVKLGSIIYLAYVYSRKQAYINKFLTGVLPPLVVVIVFFGLIMLQPDLGTATTIVLVAGLLAFCSGARMLHLISLGSLASWALFHYAQSEEYRMNRLIGYRDPFELEQTEGFQLVQSYIAIAHGGLSGTGLGQSVQKLFYLPEAHTDFILAIVSEELGATGILFVFTFMFFIIGRGVLIGARCKDTFGSLLAFGIVFQLAIQMIFNACAVSGLLPITGIPFPFLSYGGSSLLVTFVSMGILANISRKTEKDRQEEPLDRDEILAGEVTSDVTRMASSHRSR</sequence>
<evidence type="ECO:0000256" key="9">
    <source>
        <dbReference type="ARBA" id="ARBA00022984"/>
    </source>
</evidence>
<dbReference type="AlphaFoldDB" id="A0A3A9K356"/>
<evidence type="ECO:0000256" key="21">
    <source>
        <dbReference type="ARBA" id="ARBA00049966"/>
    </source>
</evidence>
<evidence type="ECO:0000256" key="8">
    <source>
        <dbReference type="ARBA" id="ARBA00022960"/>
    </source>
</evidence>
<evidence type="ECO:0000313" key="25">
    <source>
        <dbReference type="Proteomes" id="UP000281498"/>
    </source>
</evidence>
<evidence type="ECO:0000256" key="5">
    <source>
        <dbReference type="ARBA" id="ARBA00022676"/>
    </source>
</evidence>
<dbReference type="GO" id="GO:0051301">
    <property type="term" value="P:cell division"/>
    <property type="evidence" value="ECO:0007669"/>
    <property type="project" value="UniProtKB-KW"/>
</dbReference>
<evidence type="ECO:0000256" key="18">
    <source>
        <dbReference type="ARBA" id="ARBA00041418"/>
    </source>
</evidence>
<evidence type="ECO:0000256" key="17">
    <source>
        <dbReference type="ARBA" id="ARBA00041185"/>
    </source>
</evidence>
<feature type="compositionally biased region" description="Basic and acidic residues" evidence="22">
    <location>
        <begin position="370"/>
        <end position="382"/>
    </location>
</feature>
<protein>
    <recommendedName>
        <fullName evidence="17">Probable peptidoglycan glycosyltransferase FtsW</fullName>
        <ecNumber evidence="19">2.4.99.28</ecNumber>
    </recommendedName>
    <alternativeName>
        <fullName evidence="18">Cell division protein FtsW</fullName>
    </alternativeName>
    <alternativeName>
        <fullName evidence="15">Cell wall polymerase</fullName>
    </alternativeName>
    <alternativeName>
        <fullName evidence="14">Peptidoglycan polymerase</fullName>
    </alternativeName>
</protein>
<dbReference type="GO" id="GO:0015648">
    <property type="term" value="F:lipid-linked peptidoglycan transporter activity"/>
    <property type="evidence" value="ECO:0007669"/>
    <property type="project" value="TreeGrafter"/>
</dbReference>
<feature type="transmembrane region" description="Helical" evidence="23">
    <location>
        <begin position="78"/>
        <end position="100"/>
    </location>
</feature>